<name>B3S7K5_TRIAD</name>
<sequence length="156" mass="17425">MLKTSRVKHELQLLQQLLPQDIICKPINDSLCEFKASIVGPPASPYADGVFDIEVRLSDRYPFQPPLVKFATPIYHPNIDQSGRICLDQLKMPPAGCWSPSLNIASVLIAVKQLINEANPDDGLMADISAQYKSDRTEFNAVARQWTIKHAIAKVR</sequence>
<keyword evidence="2" id="KW-0808">Transferase</keyword>
<dbReference type="GO" id="GO:0061631">
    <property type="term" value="F:ubiquitin conjugating enzyme activity"/>
    <property type="evidence" value="ECO:0000318"/>
    <property type="project" value="GO_Central"/>
</dbReference>
<keyword evidence="4 11" id="KW-0833">Ubl conjugation pathway</keyword>
<dbReference type="PROSITE" id="PS00183">
    <property type="entry name" value="UBC_1"/>
    <property type="match status" value="1"/>
</dbReference>
<dbReference type="CTD" id="6757488"/>
<dbReference type="Pfam" id="PF00179">
    <property type="entry name" value="UQ_con"/>
    <property type="match status" value="1"/>
</dbReference>
<evidence type="ECO:0000256" key="1">
    <source>
        <dbReference type="ARBA" id="ARBA00012486"/>
    </source>
</evidence>
<feature type="active site" description="Glycyl thioester intermediate" evidence="10">
    <location>
        <position position="86"/>
    </location>
</feature>
<evidence type="ECO:0000256" key="10">
    <source>
        <dbReference type="PROSITE-ProRule" id="PRU10133"/>
    </source>
</evidence>
<evidence type="ECO:0000313" key="13">
    <source>
        <dbReference type="EMBL" id="EDV21212.1"/>
    </source>
</evidence>
<dbReference type="KEGG" id="tad:TRIADDRAFT_30629"/>
<dbReference type="STRING" id="10228.B3S7K5"/>
<evidence type="ECO:0000256" key="2">
    <source>
        <dbReference type="ARBA" id="ARBA00022679"/>
    </source>
</evidence>
<dbReference type="Gene3D" id="3.10.110.10">
    <property type="entry name" value="Ubiquitin Conjugating Enzyme"/>
    <property type="match status" value="1"/>
</dbReference>
<dbReference type="AlphaFoldDB" id="B3S7K5"/>
<dbReference type="FunCoup" id="B3S7K5">
    <property type="interactions" value="208"/>
</dbReference>
<dbReference type="EC" id="2.3.2.23" evidence="1"/>
<evidence type="ECO:0000256" key="8">
    <source>
        <dbReference type="ARBA" id="ARBA00077509"/>
    </source>
</evidence>
<keyword evidence="14" id="KW-1185">Reference proteome</keyword>
<dbReference type="SMART" id="SM00212">
    <property type="entry name" value="UBCc"/>
    <property type="match status" value="1"/>
</dbReference>
<protein>
    <recommendedName>
        <fullName evidence="6">Ubiquitin-conjugating enzyme E2 T</fullName>
        <ecNumber evidence="1">2.3.2.23</ecNumber>
    </recommendedName>
    <alternativeName>
        <fullName evidence="7">E2 ubiquitin-conjugating enzyme T</fullName>
    </alternativeName>
    <alternativeName>
        <fullName evidence="9">Ubiquitin carrier protein T</fullName>
    </alternativeName>
    <alternativeName>
        <fullName evidence="8">Ubiquitin-protein ligase T</fullName>
    </alternativeName>
</protein>
<comment type="similarity">
    <text evidence="11">Belongs to the ubiquitin-conjugating enzyme family.</text>
</comment>
<evidence type="ECO:0000256" key="3">
    <source>
        <dbReference type="ARBA" id="ARBA00022741"/>
    </source>
</evidence>
<evidence type="ECO:0000313" key="14">
    <source>
        <dbReference type="Proteomes" id="UP000009022"/>
    </source>
</evidence>
<dbReference type="eggNOG" id="KOG0417">
    <property type="taxonomic scope" value="Eukaryota"/>
</dbReference>
<evidence type="ECO:0000256" key="4">
    <source>
        <dbReference type="ARBA" id="ARBA00022786"/>
    </source>
</evidence>
<dbReference type="OMA" id="CMDLLNM"/>
<dbReference type="PROSITE" id="PS50127">
    <property type="entry name" value="UBC_2"/>
    <property type="match status" value="1"/>
</dbReference>
<evidence type="ECO:0000256" key="6">
    <source>
        <dbReference type="ARBA" id="ARBA00072440"/>
    </source>
</evidence>
<dbReference type="InterPro" id="IPR016135">
    <property type="entry name" value="UBQ-conjugating_enzyme/RWD"/>
</dbReference>
<dbReference type="GeneID" id="6757488"/>
<dbReference type="InterPro" id="IPR023313">
    <property type="entry name" value="UBQ-conjugating_AS"/>
</dbReference>
<evidence type="ECO:0000256" key="7">
    <source>
        <dbReference type="ARBA" id="ARBA00076317"/>
    </source>
</evidence>
<dbReference type="InParanoid" id="B3S7K5"/>
<dbReference type="PhylomeDB" id="B3S7K5"/>
<dbReference type="EMBL" id="DS985254">
    <property type="protein sequence ID" value="EDV21212.1"/>
    <property type="molecule type" value="Genomic_DNA"/>
</dbReference>
<dbReference type="HOGENOM" id="CLU_030988_13_2_1"/>
<reference evidence="13 14" key="1">
    <citation type="journal article" date="2008" name="Nature">
        <title>The Trichoplax genome and the nature of placozoans.</title>
        <authorList>
            <person name="Srivastava M."/>
            <person name="Begovic E."/>
            <person name="Chapman J."/>
            <person name="Putnam N.H."/>
            <person name="Hellsten U."/>
            <person name="Kawashima T."/>
            <person name="Kuo A."/>
            <person name="Mitros T."/>
            <person name="Salamov A."/>
            <person name="Carpenter M.L."/>
            <person name="Signorovitch A.Y."/>
            <person name="Moreno M.A."/>
            <person name="Kamm K."/>
            <person name="Grimwood J."/>
            <person name="Schmutz J."/>
            <person name="Shapiro H."/>
            <person name="Grigoriev I.V."/>
            <person name="Buss L.W."/>
            <person name="Schierwater B."/>
            <person name="Dellaporta S.L."/>
            <person name="Rokhsar D.S."/>
        </authorList>
    </citation>
    <scope>NUCLEOTIDE SEQUENCE [LARGE SCALE GENOMIC DNA]</scope>
    <source>
        <strain evidence="13 14">Grell-BS-1999</strain>
    </source>
</reference>
<dbReference type="SUPFAM" id="SSF54495">
    <property type="entry name" value="UBC-like"/>
    <property type="match status" value="1"/>
</dbReference>
<dbReference type="GO" id="GO:0005524">
    <property type="term" value="F:ATP binding"/>
    <property type="evidence" value="ECO:0007669"/>
    <property type="project" value="UniProtKB-UniRule"/>
</dbReference>
<evidence type="ECO:0000256" key="9">
    <source>
        <dbReference type="ARBA" id="ARBA00082133"/>
    </source>
</evidence>
<gene>
    <name evidence="13" type="ORF">TRIADDRAFT_30629</name>
</gene>
<keyword evidence="5 11" id="KW-0067">ATP-binding</keyword>
<dbReference type="GO" id="GO:0005634">
    <property type="term" value="C:nucleus"/>
    <property type="evidence" value="ECO:0000318"/>
    <property type="project" value="GO_Central"/>
</dbReference>
<organism evidence="13 14">
    <name type="scientific">Trichoplax adhaerens</name>
    <name type="common">Trichoplax reptans</name>
    <dbReference type="NCBI Taxonomy" id="10228"/>
    <lineage>
        <taxon>Eukaryota</taxon>
        <taxon>Metazoa</taxon>
        <taxon>Placozoa</taxon>
        <taxon>Uniplacotomia</taxon>
        <taxon>Trichoplacea</taxon>
        <taxon>Trichoplacidae</taxon>
        <taxon>Trichoplax</taxon>
    </lineage>
</organism>
<proteinExistence type="inferred from homology"/>
<dbReference type="GO" id="GO:0006974">
    <property type="term" value="P:DNA damage response"/>
    <property type="evidence" value="ECO:0000318"/>
    <property type="project" value="GO_Central"/>
</dbReference>
<dbReference type="PANTHER" id="PTHR24068">
    <property type="entry name" value="UBIQUITIN-CONJUGATING ENZYME E2"/>
    <property type="match status" value="1"/>
</dbReference>
<dbReference type="RefSeq" id="XP_002116179.1">
    <property type="nucleotide sequence ID" value="XM_002116143.1"/>
</dbReference>
<dbReference type="FunFam" id="3.10.110.10:FF:000041">
    <property type="entry name" value="Ubiquitin-conjugating enzyme E2 T"/>
    <property type="match status" value="1"/>
</dbReference>
<dbReference type="InterPro" id="IPR000608">
    <property type="entry name" value="UBC"/>
</dbReference>
<dbReference type="CDD" id="cd23805">
    <property type="entry name" value="UBCc_UBE2T"/>
    <property type="match status" value="1"/>
</dbReference>
<feature type="domain" description="UBC core" evidence="12">
    <location>
        <begin position="2"/>
        <end position="152"/>
    </location>
</feature>
<keyword evidence="3 11" id="KW-0547">Nucleotide-binding</keyword>
<dbReference type="GO" id="GO:0000209">
    <property type="term" value="P:protein polyubiquitination"/>
    <property type="evidence" value="ECO:0000318"/>
    <property type="project" value="GO_Central"/>
</dbReference>
<dbReference type="OrthoDB" id="9978460at2759"/>
<evidence type="ECO:0000259" key="12">
    <source>
        <dbReference type="PROSITE" id="PS50127"/>
    </source>
</evidence>
<evidence type="ECO:0000256" key="5">
    <source>
        <dbReference type="ARBA" id="ARBA00022840"/>
    </source>
</evidence>
<dbReference type="Proteomes" id="UP000009022">
    <property type="component" value="Unassembled WGS sequence"/>
</dbReference>
<accession>B3S7K5</accession>
<evidence type="ECO:0000256" key="11">
    <source>
        <dbReference type="RuleBase" id="RU362109"/>
    </source>
</evidence>